<organism evidence="1 2">
    <name type="scientific">Candidatus Nitrosomaritimum aestuariumsis</name>
    <dbReference type="NCBI Taxonomy" id="3342354"/>
    <lineage>
        <taxon>Archaea</taxon>
        <taxon>Nitrososphaerota</taxon>
        <taxon>Nitrososphaeria</taxon>
        <taxon>Nitrosopumilales</taxon>
        <taxon>Nitrosopumilaceae</taxon>
        <taxon>Candidatus Nitrosomaritimum</taxon>
    </lineage>
</organism>
<name>A0AC60W710_9ARCH</name>
<feature type="non-terminal residue" evidence="1">
    <location>
        <position position="62"/>
    </location>
</feature>
<evidence type="ECO:0000313" key="2">
    <source>
        <dbReference type="Proteomes" id="UP000591542"/>
    </source>
</evidence>
<reference evidence="1 2" key="1">
    <citation type="journal article" date="2020" name="Appl. Environ. Microbiol.">
        <title>Genomic Characteristics of a Novel Species of Ammonia-Oxidizing Archaea from the Jiulong River Estuary.</title>
        <authorList>
            <person name="Zou D."/>
            <person name="Wan R."/>
            <person name="Han L."/>
            <person name="Xu M.N."/>
            <person name="Liu Y."/>
            <person name="Liu H."/>
            <person name="Kao S.J."/>
            <person name="Li M."/>
        </authorList>
    </citation>
    <scope>NUCLEOTIDE SEQUENCE [LARGE SCALE GENOMIC DNA]</scope>
    <source>
        <strain evidence="1">S2bin1</strain>
    </source>
</reference>
<comment type="caution">
    <text evidence="1">The sequence shown here is derived from an EMBL/GenBank/DDBJ whole genome shotgun (WGS) entry which is preliminary data.</text>
</comment>
<protein>
    <submittedName>
        <fullName evidence="1">Uncharacterized protein</fullName>
    </submittedName>
</protein>
<proteinExistence type="predicted"/>
<evidence type="ECO:0000313" key="1">
    <source>
        <dbReference type="EMBL" id="MBA4463005.1"/>
    </source>
</evidence>
<accession>A0AC60W710</accession>
<dbReference type="Proteomes" id="UP000591542">
    <property type="component" value="Unassembled WGS sequence"/>
</dbReference>
<gene>
    <name evidence="1" type="ORF">H2B01_02315</name>
</gene>
<sequence>MIKLFFITVAIFLVFFVVNENDFAFSQNDNGMMMKMNLHFPVNGVCAPGFASLGDICVLNDR</sequence>
<dbReference type="EMBL" id="JACEMX010000057">
    <property type="protein sequence ID" value="MBA4463005.1"/>
    <property type="molecule type" value="Genomic_DNA"/>
</dbReference>